<keyword evidence="3" id="KW-1185">Reference proteome</keyword>
<evidence type="ECO:0000313" key="2">
    <source>
        <dbReference type="EMBL" id="CAI8051618.1"/>
    </source>
</evidence>
<dbReference type="AlphaFoldDB" id="A0AA35TPV0"/>
<feature type="domain" description="CinA C-terminal" evidence="1">
    <location>
        <begin position="38"/>
        <end position="186"/>
    </location>
</feature>
<dbReference type="NCBIfam" id="TIGR00199">
    <property type="entry name" value="PncC_domain"/>
    <property type="match status" value="1"/>
</dbReference>
<protein>
    <submittedName>
        <fullName evidence="2">Competence-damage inducible protein</fullName>
    </submittedName>
</protein>
<dbReference type="InterPro" id="IPR008136">
    <property type="entry name" value="CinA_C"/>
</dbReference>
<reference evidence="2" key="1">
    <citation type="submission" date="2023-03" db="EMBL/GenBank/DDBJ databases">
        <authorList>
            <person name="Steffen K."/>
            <person name="Cardenas P."/>
        </authorList>
    </citation>
    <scope>NUCLEOTIDE SEQUENCE</scope>
</reference>
<organism evidence="2 3">
    <name type="scientific">Geodia barretti</name>
    <name type="common">Barrett's horny sponge</name>
    <dbReference type="NCBI Taxonomy" id="519541"/>
    <lineage>
        <taxon>Eukaryota</taxon>
        <taxon>Metazoa</taxon>
        <taxon>Porifera</taxon>
        <taxon>Demospongiae</taxon>
        <taxon>Heteroscleromorpha</taxon>
        <taxon>Tetractinellida</taxon>
        <taxon>Astrophorina</taxon>
        <taxon>Geodiidae</taxon>
        <taxon>Geodia</taxon>
    </lineage>
</organism>
<dbReference type="Gene3D" id="3.90.950.20">
    <property type="entry name" value="CinA-like"/>
    <property type="match status" value="1"/>
</dbReference>
<dbReference type="Pfam" id="PF02464">
    <property type="entry name" value="CinA"/>
    <property type="match status" value="1"/>
</dbReference>
<dbReference type="InterPro" id="IPR036653">
    <property type="entry name" value="CinA-like_C"/>
</dbReference>
<evidence type="ECO:0000313" key="3">
    <source>
        <dbReference type="Proteomes" id="UP001174909"/>
    </source>
</evidence>
<accession>A0AA35TPV0</accession>
<dbReference type="SUPFAM" id="SSF142433">
    <property type="entry name" value="CinA-like"/>
    <property type="match status" value="1"/>
</dbReference>
<evidence type="ECO:0000259" key="1">
    <source>
        <dbReference type="Pfam" id="PF02464"/>
    </source>
</evidence>
<sequence length="192" mass="19964">MYLLRRIFKTKPGEARRVASLLQKQAQIFHDAGQRSEFKVAETLLSREQTVSVAEACTNGLLGYTLGTIPGASRFFPGGVIAYTGGLKEKILGVPDELYETAGSVSREMAIAMARGVLVLTGTDYALSTTGVTGPAAGRSGLPIGTFWIGLAVKGGVDAAIEIRVGGDRDATKHGAVQSAINLLGNQLAAGG</sequence>
<dbReference type="EMBL" id="CASHTH010003952">
    <property type="protein sequence ID" value="CAI8051618.1"/>
    <property type="molecule type" value="Genomic_DNA"/>
</dbReference>
<dbReference type="Proteomes" id="UP001174909">
    <property type="component" value="Unassembled WGS sequence"/>
</dbReference>
<gene>
    <name evidence="2" type="ORF">GBAR_LOCUS28255</name>
</gene>
<name>A0AA35TPV0_GEOBA</name>
<proteinExistence type="predicted"/>
<comment type="caution">
    <text evidence="2">The sequence shown here is derived from an EMBL/GenBank/DDBJ whole genome shotgun (WGS) entry which is preliminary data.</text>
</comment>